<gene>
    <name evidence="4" type="ORF">MNBD_ACTINO02-2125</name>
</gene>
<keyword evidence="4" id="KW-0670">Pyruvate</keyword>
<keyword evidence="4" id="KW-0808">Transferase</keyword>
<dbReference type="PROSITE" id="PS50968">
    <property type="entry name" value="BIOTINYL_LIPOYL"/>
    <property type="match status" value="1"/>
</dbReference>
<reference evidence="4" key="1">
    <citation type="submission" date="2018-06" db="EMBL/GenBank/DDBJ databases">
        <authorList>
            <person name="Zhirakovskaya E."/>
        </authorList>
    </citation>
    <scope>NUCLEOTIDE SEQUENCE</scope>
</reference>
<evidence type="ECO:0000256" key="2">
    <source>
        <dbReference type="SAM" id="MobiDB-lite"/>
    </source>
</evidence>
<dbReference type="Gene3D" id="2.40.50.100">
    <property type="match status" value="1"/>
</dbReference>
<dbReference type="AlphaFoldDB" id="A0A3B0T209"/>
<feature type="compositionally biased region" description="Pro residues" evidence="2">
    <location>
        <begin position="103"/>
        <end position="121"/>
    </location>
</feature>
<dbReference type="InterPro" id="IPR003016">
    <property type="entry name" value="2-oxoA_DH_lipoyl-BS"/>
</dbReference>
<dbReference type="EC" id="2.3.1.12" evidence="4"/>
<sequence>MPVTVTMPQLGETVTEGTILSWAKVAGDQIAEDEVLLEISTDKVDTEIPSPAAGVVQEILVAEGETVEVGAALAIIIEAGEAAAPVAGESVVEAPATSTAPEAPAPEAPAPEAPAPEAPAP</sequence>
<dbReference type="PANTHER" id="PTHR43416">
    <property type="entry name" value="DIHYDROLIPOYLLYSINE-RESIDUE SUCCINYLTRANSFERASE COMPONENT OF 2-OXOGLUTARATE DEHYDROGENASE COMPLEX, MITOCHONDRIAL-RELATED"/>
    <property type="match status" value="1"/>
</dbReference>
<dbReference type="SUPFAM" id="SSF51230">
    <property type="entry name" value="Single hybrid motif"/>
    <property type="match status" value="1"/>
</dbReference>
<feature type="compositionally biased region" description="Low complexity" evidence="2">
    <location>
        <begin position="90"/>
        <end position="102"/>
    </location>
</feature>
<name>A0A3B0T209_9ZZZZ</name>
<keyword evidence="1" id="KW-0450">Lipoyl</keyword>
<feature type="domain" description="Lipoyl-binding" evidence="3">
    <location>
        <begin position="2"/>
        <end position="77"/>
    </location>
</feature>
<dbReference type="GO" id="GO:0004149">
    <property type="term" value="F:dihydrolipoyllysine-residue succinyltransferase activity"/>
    <property type="evidence" value="ECO:0007669"/>
    <property type="project" value="TreeGrafter"/>
</dbReference>
<dbReference type="PROSITE" id="PS00189">
    <property type="entry name" value="LIPOYL"/>
    <property type="match status" value="1"/>
</dbReference>
<evidence type="ECO:0000259" key="3">
    <source>
        <dbReference type="PROSITE" id="PS50968"/>
    </source>
</evidence>
<organism evidence="4">
    <name type="scientific">hydrothermal vent metagenome</name>
    <dbReference type="NCBI Taxonomy" id="652676"/>
    <lineage>
        <taxon>unclassified sequences</taxon>
        <taxon>metagenomes</taxon>
        <taxon>ecological metagenomes</taxon>
    </lineage>
</organism>
<dbReference type="InterPro" id="IPR050537">
    <property type="entry name" value="2-oxoacid_dehydrogenase"/>
</dbReference>
<dbReference type="GO" id="GO:0006099">
    <property type="term" value="P:tricarboxylic acid cycle"/>
    <property type="evidence" value="ECO:0007669"/>
    <property type="project" value="TreeGrafter"/>
</dbReference>
<dbReference type="InterPro" id="IPR011053">
    <property type="entry name" value="Single_hybrid_motif"/>
</dbReference>
<proteinExistence type="predicted"/>
<keyword evidence="4" id="KW-0012">Acyltransferase</keyword>
<dbReference type="EMBL" id="UOEK01000348">
    <property type="protein sequence ID" value="VAW06389.1"/>
    <property type="molecule type" value="Genomic_DNA"/>
</dbReference>
<dbReference type="CDD" id="cd06849">
    <property type="entry name" value="lipoyl_domain"/>
    <property type="match status" value="1"/>
</dbReference>
<dbReference type="InterPro" id="IPR000089">
    <property type="entry name" value="Biotin_lipoyl"/>
</dbReference>
<dbReference type="GO" id="GO:0005829">
    <property type="term" value="C:cytosol"/>
    <property type="evidence" value="ECO:0007669"/>
    <property type="project" value="TreeGrafter"/>
</dbReference>
<dbReference type="GO" id="GO:0004742">
    <property type="term" value="F:dihydrolipoyllysine-residue acetyltransferase activity"/>
    <property type="evidence" value="ECO:0007669"/>
    <property type="project" value="UniProtKB-EC"/>
</dbReference>
<evidence type="ECO:0000256" key="1">
    <source>
        <dbReference type="ARBA" id="ARBA00022823"/>
    </source>
</evidence>
<feature type="region of interest" description="Disordered" evidence="2">
    <location>
        <begin position="90"/>
        <end position="121"/>
    </location>
</feature>
<protein>
    <submittedName>
        <fullName evidence="4">Dihydrolipoamide acetyltransferase component of pyruvate dehydrogenase complex</fullName>
        <ecNumber evidence="4">2.3.1.12</ecNumber>
    </submittedName>
</protein>
<feature type="non-terminal residue" evidence="4">
    <location>
        <position position="121"/>
    </location>
</feature>
<dbReference type="PANTHER" id="PTHR43416:SF8">
    <property type="entry name" value="LIPOAMIDE ACYLTRANSFERASE COMPONENT OF BRANCHED-CHAIN ALPHA-KETO ACID DEHYDROGENASE COMPLEX"/>
    <property type="match status" value="1"/>
</dbReference>
<accession>A0A3B0T209</accession>
<evidence type="ECO:0000313" key="4">
    <source>
        <dbReference type="EMBL" id="VAW06389.1"/>
    </source>
</evidence>
<dbReference type="Pfam" id="PF00364">
    <property type="entry name" value="Biotin_lipoyl"/>
    <property type="match status" value="1"/>
</dbReference>